<reference evidence="2" key="1">
    <citation type="submission" date="2016-10" db="EMBL/GenBank/DDBJ databases">
        <authorList>
            <person name="Varghese N."/>
            <person name="Submissions S."/>
        </authorList>
    </citation>
    <scope>NUCLEOTIDE SEQUENCE [LARGE SCALE GENOMIC DNA]</scope>
    <source>
        <strain evidence="2">CGMCC 1.11101</strain>
    </source>
</reference>
<evidence type="ECO:0000313" key="2">
    <source>
        <dbReference type="Proteomes" id="UP000198867"/>
    </source>
</evidence>
<dbReference type="RefSeq" id="WP_090713326.1">
    <property type="nucleotide sequence ID" value="NZ_FOVM01000015.1"/>
</dbReference>
<dbReference type="AlphaFoldDB" id="A0A1I5E3C4"/>
<accession>A0A1I5E3C4</accession>
<gene>
    <name evidence="1" type="ORF">SAMN05216219_3256</name>
</gene>
<dbReference type="Proteomes" id="UP000198867">
    <property type="component" value="Unassembled WGS sequence"/>
</dbReference>
<protein>
    <recommendedName>
        <fullName evidence="3">Lipocalin-like domain-containing protein</fullName>
    </recommendedName>
</protein>
<sequence length="104" mass="11824">MTELATCLIGRWMHSHEEDTDTTEIYRPEEYAFPPARGRTGYEFMPDGQAIYIGIAAADGSTETHGRWELDADDRVSVTAEDPRIERRVLHVQDCSPDKLVLSR</sequence>
<proteinExistence type="predicted"/>
<name>A0A1I5E3C4_9MICO</name>
<dbReference type="OrthoDB" id="2651079at2"/>
<keyword evidence="2" id="KW-1185">Reference proteome</keyword>
<evidence type="ECO:0008006" key="3">
    <source>
        <dbReference type="Google" id="ProtNLM"/>
    </source>
</evidence>
<dbReference type="STRING" id="995034.SAMN05216219_3256"/>
<evidence type="ECO:0000313" key="1">
    <source>
        <dbReference type="EMBL" id="SFO05926.1"/>
    </source>
</evidence>
<dbReference type="EMBL" id="FOVM01000015">
    <property type="protein sequence ID" value="SFO05926.1"/>
    <property type="molecule type" value="Genomic_DNA"/>
</dbReference>
<organism evidence="1 2">
    <name type="scientific">Mycetocola miduiensis</name>
    <dbReference type="NCBI Taxonomy" id="995034"/>
    <lineage>
        <taxon>Bacteria</taxon>
        <taxon>Bacillati</taxon>
        <taxon>Actinomycetota</taxon>
        <taxon>Actinomycetes</taxon>
        <taxon>Micrococcales</taxon>
        <taxon>Microbacteriaceae</taxon>
        <taxon>Mycetocola</taxon>
    </lineage>
</organism>